<accession>A0A3N4MH79</accession>
<sequence length="139" mass="16226">MAPVFFHFRFDYLGTKQYSVEQSYLRELASDTEYFGYYLAGLVADKLDEGHSLGYSHRDYCGMGLEKNDKGEYLYGELYDGGMMIPSKFTNRESFVEWLAFQSTASLARLNDKEEFYRGNQTLTRQRLEQFIGQSFGKF</sequence>
<dbReference type="Proteomes" id="UP000279089">
    <property type="component" value="Unassembled WGS sequence"/>
</dbReference>
<proteinExistence type="predicted"/>
<dbReference type="EMBL" id="RMBX01000013">
    <property type="protein sequence ID" value="RPD38999.1"/>
    <property type="molecule type" value="Genomic_DNA"/>
</dbReference>
<dbReference type="OrthoDB" id="882345at2"/>
<evidence type="ECO:0000313" key="1">
    <source>
        <dbReference type="EMBL" id="RPD38999.1"/>
    </source>
</evidence>
<comment type="caution">
    <text evidence="1">The sequence shown here is derived from an EMBL/GenBank/DDBJ whole genome shotgun (WGS) entry which is preliminary data.</text>
</comment>
<evidence type="ECO:0000313" key="2">
    <source>
        <dbReference type="Proteomes" id="UP000279089"/>
    </source>
</evidence>
<gene>
    <name evidence="1" type="ORF">EG028_22950</name>
</gene>
<protein>
    <submittedName>
        <fullName evidence="1">Uncharacterized protein</fullName>
    </submittedName>
</protein>
<keyword evidence="2" id="KW-1185">Reference proteome</keyword>
<dbReference type="AlphaFoldDB" id="A0A3N4MH79"/>
<reference evidence="2" key="1">
    <citation type="submission" date="2018-11" db="EMBL/GenBank/DDBJ databases">
        <title>Chitinophaga lutea sp.nov., isolate from arsenic contaminated soil.</title>
        <authorList>
            <person name="Zong Y."/>
        </authorList>
    </citation>
    <scope>NUCLEOTIDE SEQUENCE [LARGE SCALE GENOMIC DNA]</scope>
    <source>
        <strain evidence="2">YLT18</strain>
    </source>
</reference>
<organism evidence="1 2">
    <name type="scientific">Chitinophaga barathri</name>
    <dbReference type="NCBI Taxonomy" id="1647451"/>
    <lineage>
        <taxon>Bacteria</taxon>
        <taxon>Pseudomonadati</taxon>
        <taxon>Bacteroidota</taxon>
        <taxon>Chitinophagia</taxon>
        <taxon>Chitinophagales</taxon>
        <taxon>Chitinophagaceae</taxon>
        <taxon>Chitinophaga</taxon>
    </lineage>
</organism>
<name>A0A3N4MH79_9BACT</name>